<feature type="transmembrane region" description="Helical" evidence="4">
    <location>
        <begin position="1040"/>
        <end position="1059"/>
    </location>
</feature>
<feature type="repeat" description="TPR" evidence="3">
    <location>
        <begin position="140"/>
        <end position="173"/>
    </location>
</feature>
<evidence type="ECO:0000256" key="3">
    <source>
        <dbReference type="PROSITE-ProRule" id="PRU00339"/>
    </source>
</evidence>
<keyword evidence="4" id="KW-0812">Transmembrane</keyword>
<sequence>MSYSIRAQVEKDTILASQYFKKADSLLTSADYNNSIQLFKKAIPIYQKAKIWERVSRCYNKISENQWRNLKLKESLESSKKALAICDTYLTENHKEKASGYDNVGHYHRLSQNYDEALLYYNKALAVRDKLLPENHVDLIVSNTNLGIIYSYKTKYKIAIQYFEKAIDIRLKSLEPYHYNLGSLYSNLGILYDDLGVYNKSLEYYKKSLQIKIKKFGKKHNSLISTYNNIGVTYVNLKQFHTALNYYKKALEISVKKNNIGGLIKTYLNIGNVLNNMGEYDKAIDYAKKSLGITIKNFGEHYHTIGNIYNNLGIYKMNQEEFKTALLYYNKALQNLKSIFGENDYRVFKTLINIGNLYGKQKEYDLALKYLKRGLRIHKNIFEGDNIYITKIYESIGDVYFETRRYNEALLNYNKALTVIQDVYGENHVLTSDPYNYIARAYDKQQEYTKALSYFDKALSSNAKNTNVTDNKNNFDLEDYYHYDFLLESLFGKAKTLRLRYLHDNNILDLKKSLAIYKNIDTLIQAIRQSFTNYQDKVVFAKQAKEIYQEAIETVLLQKDPQALEQAFYYAEKSKANTLKELLNDADAKNYSGLPADLVVLEKELRINRSFYQSKITEELSNKEVDTSKIRDFENELFVTNRRQDSLTEILEKNYPKYYQLKYRNDIVSVTDIQQKLDDKTTLVSFFTGDSVTYAFIVSKKGISVQGLPTPKLTEQIQEFRKSIIAKDVQKHKKQAYALYAKLIAPIQDKLLGEELIMIPDGPLWHLNFEVLVSQKDDSNNPALLSYLLKDYAISYTNSATLLFTPFKESVQSKTLQECLAFSFSDSTNIAQANTMRLAALRDTGDDLPGTRKEIRAISNIIDGEYYYGSQAIESNFKKNAGKYNILHLALHGDVDNERPENSKLYFTKSKDTLEDNLLYGHELFALDIPAELTVLSACNTGSGKIAKGEGIMSLGTAFQYAGTKSLLLTSWEVSDQTTPEVMKYFYTNLKAGMNKAKALQQAKLQYLTTANINRTDPFYWGAFYLVGDSAPIPFQNNTLLYWAVAVLTLVLLGGLLWYRRKMKNT</sequence>
<dbReference type="Gene3D" id="1.25.40.10">
    <property type="entry name" value="Tetratricopeptide repeat domain"/>
    <property type="match status" value="3"/>
</dbReference>
<dbReference type="InterPro" id="IPR024983">
    <property type="entry name" value="CHAT_dom"/>
</dbReference>
<name>A0A918JVP6_9FLAO</name>
<dbReference type="Pfam" id="PF13374">
    <property type="entry name" value="TPR_10"/>
    <property type="match status" value="1"/>
</dbReference>
<feature type="repeat" description="TPR" evidence="3">
    <location>
        <begin position="98"/>
        <end position="131"/>
    </location>
</feature>
<keyword evidence="7" id="KW-1185">Reference proteome</keyword>
<feature type="repeat" description="TPR" evidence="3">
    <location>
        <begin position="348"/>
        <end position="381"/>
    </location>
</feature>
<feature type="repeat" description="TPR" evidence="3">
    <location>
        <begin position="264"/>
        <end position="297"/>
    </location>
</feature>
<keyword evidence="4" id="KW-1133">Transmembrane helix</keyword>
<evidence type="ECO:0000313" key="7">
    <source>
        <dbReference type="Proteomes" id="UP000601108"/>
    </source>
</evidence>
<evidence type="ECO:0000259" key="5">
    <source>
        <dbReference type="Pfam" id="PF12770"/>
    </source>
</evidence>
<dbReference type="PANTHER" id="PTHR45641">
    <property type="entry name" value="TETRATRICOPEPTIDE REPEAT PROTEIN (AFU_ORTHOLOGUE AFUA_6G03870)"/>
    <property type="match status" value="1"/>
</dbReference>
<evidence type="ECO:0000256" key="1">
    <source>
        <dbReference type="ARBA" id="ARBA00022737"/>
    </source>
</evidence>
<feature type="repeat" description="TPR" evidence="3">
    <location>
        <begin position="390"/>
        <end position="423"/>
    </location>
</feature>
<dbReference type="SUPFAM" id="SSF48452">
    <property type="entry name" value="TPR-like"/>
    <property type="match status" value="4"/>
</dbReference>
<dbReference type="PROSITE" id="PS50005">
    <property type="entry name" value="TPR"/>
    <property type="match status" value="8"/>
</dbReference>
<protein>
    <recommendedName>
        <fullName evidence="5">CHAT domain-containing protein</fullName>
    </recommendedName>
</protein>
<feature type="repeat" description="TPR" evidence="3">
    <location>
        <begin position="224"/>
        <end position="257"/>
    </location>
</feature>
<feature type="domain" description="CHAT" evidence="5">
    <location>
        <begin position="735"/>
        <end position="1029"/>
    </location>
</feature>
<dbReference type="PANTHER" id="PTHR45641:SF19">
    <property type="entry name" value="NEPHROCYSTIN-3"/>
    <property type="match status" value="1"/>
</dbReference>
<dbReference type="InterPro" id="IPR019734">
    <property type="entry name" value="TPR_rpt"/>
</dbReference>
<dbReference type="PROSITE" id="PS50293">
    <property type="entry name" value="TPR_REGION"/>
    <property type="match status" value="1"/>
</dbReference>
<keyword evidence="4" id="KW-0472">Membrane</keyword>
<feature type="repeat" description="TPR" evidence="3">
    <location>
        <begin position="432"/>
        <end position="465"/>
    </location>
</feature>
<reference evidence="6 7" key="1">
    <citation type="journal article" date="2014" name="Int. J. Syst. Evol. Microbiol.">
        <title>Complete genome sequence of Corynebacterium casei LMG S-19264T (=DSM 44701T), isolated from a smear-ripened cheese.</title>
        <authorList>
            <consortium name="US DOE Joint Genome Institute (JGI-PGF)"/>
            <person name="Walter F."/>
            <person name="Albersmeier A."/>
            <person name="Kalinowski J."/>
            <person name="Ruckert C."/>
        </authorList>
    </citation>
    <scope>NUCLEOTIDE SEQUENCE [LARGE SCALE GENOMIC DNA]</scope>
    <source>
        <strain evidence="6 7">KCTC 12285</strain>
    </source>
</reference>
<comment type="caution">
    <text evidence="6">The sequence shown here is derived from an EMBL/GenBank/DDBJ whole genome shotgun (WGS) entry which is preliminary data.</text>
</comment>
<dbReference type="InterPro" id="IPR011990">
    <property type="entry name" value="TPR-like_helical_dom_sf"/>
</dbReference>
<keyword evidence="2 3" id="KW-0802">TPR repeat</keyword>
<dbReference type="AlphaFoldDB" id="A0A918JVP6"/>
<evidence type="ECO:0000313" key="6">
    <source>
        <dbReference type="EMBL" id="GGX18456.1"/>
    </source>
</evidence>
<organism evidence="6 7">
    <name type="scientific">Aquimarina muelleri</name>
    <dbReference type="NCBI Taxonomy" id="279356"/>
    <lineage>
        <taxon>Bacteria</taxon>
        <taxon>Pseudomonadati</taxon>
        <taxon>Bacteroidota</taxon>
        <taxon>Flavobacteriia</taxon>
        <taxon>Flavobacteriales</taxon>
        <taxon>Flavobacteriaceae</taxon>
        <taxon>Aquimarina</taxon>
    </lineage>
</organism>
<dbReference type="Pfam" id="PF12770">
    <property type="entry name" value="CHAT"/>
    <property type="match status" value="1"/>
</dbReference>
<keyword evidence="1" id="KW-0677">Repeat</keyword>
<proteinExistence type="predicted"/>
<evidence type="ECO:0000256" key="2">
    <source>
        <dbReference type="ARBA" id="ARBA00022803"/>
    </source>
</evidence>
<dbReference type="EMBL" id="BMWS01000012">
    <property type="protein sequence ID" value="GGX18456.1"/>
    <property type="molecule type" value="Genomic_DNA"/>
</dbReference>
<feature type="repeat" description="TPR" evidence="3">
    <location>
        <begin position="182"/>
        <end position="215"/>
    </location>
</feature>
<dbReference type="Proteomes" id="UP000601108">
    <property type="component" value="Unassembled WGS sequence"/>
</dbReference>
<dbReference type="Pfam" id="PF13424">
    <property type="entry name" value="TPR_12"/>
    <property type="match status" value="4"/>
</dbReference>
<gene>
    <name evidence="6" type="ORF">GCM10007384_19750</name>
</gene>
<accession>A0A918JVP6</accession>
<dbReference type="SMART" id="SM00028">
    <property type="entry name" value="TPR"/>
    <property type="match status" value="10"/>
</dbReference>
<evidence type="ECO:0000256" key="4">
    <source>
        <dbReference type="SAM" id="Phobius"/>
    </source>
</evidence>